<proteinExistence type="predicted"/>
<keyword evidence="2" id="KW-1185">Reference proteome</keyword>
<organism evidence="1 2">
    <name type="scientific">Leeia speluncae</name>
    <dbReference type="NCBI Taxonomy" id="2884804"/>
    <lineage>
        <taxon>Bacteria</taxon>
        <taxon>Pseudomonadati</taxon>
        <taxon>Pseudomonadota</taxon>
        <taxon>Betaproteobacteria</taxon>
        <taxon>Neisseriales</taxon>
        <taxon>Leeiaceae</taxon>
        <taxon>Leeia</taxon>
    </lineage>
</organism>
<sequence>MDKALNPYTGDYTGQLIDTLANAVYIRLMTPLGSWWADIKLGSRLHELQRQKDLSRVSQLAKQYAEEALKPLLQDGRATQILITPEQLHDGWLRLAIAVTDAQGRTNVFSHPVKVV</sequence>
<evidence type="ECO:0000313" key="1">
    <source>
        <dbReference type="EMBL" id="MCB6182304.1"/>
    </source>
</evidence>
<protein>
    <submittedName>
        <fullName evidence="1">Phage GP46 family protein</fullName>
    </submittedName>
</protein>
<dbReference type="Pfam" id="PF07409">
    <property type="entry name" value="GP46"/>
    <property type="match status" value="1"/>
</dbReference>
<dbReference type="EMBL" id="JAJBZT010000001">
    <property type="protein sequence ID" value="MCB6182304.1"/>
    <property type="molecule type" value="Genomic_DNA"/>
</dbReference>
<dbReference type="Proteomes" id="UP001165395">
    <property type="component" value="Unassembled WGS sequence"/>
</dbReference>
<dbReference type="RefSeq" id="WP_227177907.1">
    <property type="nucleotide sequence ID" value="NZ_JAJBZT010000001.1"/>
</dbReference>
<accession>A0ABS8D286</accession>
<gene>
    <name evidence="1" type="ORF">LIN78_01880</name>
</gene>
<dbReference type="Gene3D" id="3.10.450.40">
    <property type="match status" value="1"/>
</dbReference>
<dbReference type="SUPFAM" id="SSF160719">
    <property type="entry name" value="gpW/gp25-like"/>
    <property type="match status" value="1"/>
</dbReference>
<comment type="caution">
    <text evidence="1">The sequence shown here is derived from an EMBL/GenBank/DDBJ whole genome shotgun (WGS) entry which is preliminary data.</text>
</comment>
<evidence type="ECO:0000313" key="2">
    <source>
        <dbReference type="Proteomes" id="UP001165395"/>
    </source>
</evidence>
<reference evidence="1" key="1">
    <citation type="submission" date="2021-10" db="EMBL/GenBank/DDBJ databases">
        <title>The complete genome sequence of Leeia sp. TBRC 13508.</title>
        <authorList>
            <person name="Charoenyingcharoen P."/>
            <person name="Yukphan P."/>
        </authorList>
    </citation>
    <scope>NUCLEOTIDE SEQUENCE</scope>
    <source>
        <strain evidence="1">TBRC 13508</strain>
    </source>
</reference>
<name>A0ABS8D286_9NEIS</name>
<dbReference type="InterPro" id="IPR010877">
    <property type="entry name" value="Phage_Mu_Gp46"/>
</dbReference>